<dbReference type="SUPFAM" id="SSF56219">
    <property type="entry name" value="DNase I-like"/>
    <property type="match status" value="1"/>
</dbReference>
<reference evidence="3 4" key="1">
    <citation type="submission" date="2018-01" db="EMBL/GenBank/DDBJ databases">
        <title>G. obscuriglobus.</title>
        <authorList>
            <person name="Franke J."/>
            <person name="Blomberg W."/>
            <person name="Selmecki A."/>
        </authorList>
    </citation>
    <scope>NUCLEOTIDE SEQUENCE [LARGE SCALE GENOMIC DNA]</scope>
    <source>
        <strain evidence="3 4">DSM 5831</strain>
    </source>
</reference>
<keyword evidence="4" id="KW-1185">Reference proteome</keyword>
<protein>
    <recommendedName>
        <fullName evidence="2">Endonuclease/exonuclease/phosphatase domain-containing protein</fullName>
    </recommendedName>
</protein>
<dbReference type="Pfam" id="PF03372">
    <property type="entry name" value="Exo_endo_phos"/>
    <property type="match status" value="1"/>
</dbReference>
<accession>A0A2Z3HDY6</accession>
<keyword evidence="1" id="KW-1133">Transmembrane helix</keyword>
<feature type="domain" description="Endonuclease/exonuclease/phosphatase" evidence="2">
    <location>
        <begin position="88"/>
        <end position="278"/>
    </location>
</feature>
<name>A0A2Z3HDY6_9BACT</name>
<organism evidence="3 4">
    <name type="scientific">Gemmata obscuriglobus</name>
    <dbReference type="NCBI Taxonomy" id="114"/>
    <lineage>
        <taxon>Bacteria</taxon>
        <taxon>Pseudomonadati</taxon>
        <taxon>Planctomycetota</taxon>
        <taxon>Planctomycetia</taxon>
        <taxon>Gemmatales</taxon>
        <taxon>Gemmataceae</taxon>
        <taxon>Gemmata</taxon>
    </lineage>
</organism>
<gene>
    <name evidence="3" type="ORF">C1280_32085</name>
</gene>
<dbReference type="AlphaFoldDB" id="A0A2Z3HDY6"/>
<keyword evidence="1" id="KW-0812">Transmembrane</keyword>
<dbReference type="RefSeq" id="WP_010047934.1">
    <property type="nucleotide sequence ID" value="NZ_CP025958.1"/>
</dbReference>
<dbReference type="InterPro" id="IPR036691">
    <property type="entry name" value="Endo/exonu/phosph_ase_sf"/>
</dbReference>
<proteinExistence type="predicted"/>
<dbReference type="OrthoDB" id="243209at2"/>
<evidence type="ECO:0000313" key="4">
    <source>
        <dbReference type="Proteomes" id="UP000245802"/>
    </source>
</evidence>
<dbReference type="Proteomes" id="UP000245802">
    <property type="component" value="Chromosome"/>
</dbReference>
<feature type="transmembrane region" description="Helical" evidence="1">
    <location>
        <begin position="24"/>
        <end position="43"/>
    </location>
</feature>
<evidence type="ECO:0000259" key="2">
    <source>
        <dbReference type="Pfam" id="PF03372"/>
    </source>
</evidence>
<evidence type="ECO:0000256" key="1">
    <source>
        <dbReference type="SAM" id="Phobius"/>
    </source>
</evidence>
<sequence>MCLLAAWGVGQLARDTTWITGVCFYIPSVVVAAVLVAIAFMYAATGRRRAALLAAGGALPVVAFVGLIENRAEYIPADGTGRFRVVHWNTAGRPARSGVGEHLLAERADLYVLTDAVNAAHVGVLRDQLGAEYRAATFANLAVVGRGNLRADGWLVDRDGFEVQAVTWAPDGCPITLFVLDLPSSVWVARNPLLREVNALIERHRPDLIVGDFNAPRRSRALTELPAGYAHAYYTAGGGWGATWPVPVPIYDLDHCLHGPRITPVRYRLGGLNSSSDHRYQVFDFSLAAD</sequence>
<dbReference type="EMBL" id="CP025958">
    <property type="protein sequence ID" value="AWM41175.1"/>
    <property type="molecule type" value="Genomic_DNA"/>
</dbReference>
<dbReference type="GO" id="GO:0003824">
    <property type="term" value="F:catalytic activity"/>
    <property type="evidence" value="ECO:0007669"/>
    <property type="project" value="InterPro"/>
</dbReference>
<keyword evidence="1" id="KW-0472">Membrane</keyword>
<dbReference type="InterPro" id="IPR005135">
    <property type="entry name" value="Endo/exonuclease/phosphatase"/>
</dbReference>
<dbReference type="Gene3D" id="3.60.10.10">
    <property type="entry name" value="Endonuclease/exonuclease/phosphatase"/>
    <property type="match status" value="1"/>
</dbReference>
<evidence type="ECO:0000313" key="3">
    <source>
        <dbReference type="EMBL" id="AWM41175.1"/>
    </source>
</evidence>
<dbReference type="KEGG" id="gog:C1280_32085"/>